<feature type="signal peptide" evidence="2">
    <location>
        <begin position="1"/>
        <end position="21"/>
    </location>
</feature>
<evidence type="ECO:0000256" key="1">
    <source>
        <dbReference type="SAM" id="MobiDB-lite"/>
    </source>
</evidence>
<keyword evidence="4" id="KW-1185">Reference proteome</keyword>
<evidence type="ECO:0008006" key="5">
    <source>
        <dbReference type="Google" id="ProtNLM"/>
    </source>
</evidence>
<dbReference type="Pfam" id="PF08309">
    <property type="entry name" value="LVIVD"/>
    <property type="match status" value="3"/>
</dbReference>
<dbReference type="SUPFAM" id="SSF50998">
    <property type="entry name" value="Quinoprotein alcohol dehydrogenase-like"/>
    <property type="match status" value="1"/>
</dbReference>
<feature type="chain" id="PRO_5046091337" description="Lipoprotein" evidence="2">
    <location>
        <begin position="22"/>
        <end position="564"/>
    </location>
</feature>
<reference evidence="3 4" key="1">
    <citation type="submission" date="2021-02" db="EMBL/GenBank/DDBJ databases">
        <title>De Novo genome assembly of isolated myxobacteria.</title>
        <authorList>
            <person name="Stevens D.C."/>
        </authorList>
    </citation>
    <scope>NUCLEOTIDE SEQUENCE [LARGE SCALE GENOMIC DNA]</scope>
    <source>
        <strain evidence="4">SCPEA02</strain>
    </source>
</reference>
<dbReference type="InterPro" id="IPR011047">
    <property type="entry name" value="Quinoprotein_ADH-like_sf"/>
</dbReference>
<dbReference type="EMBL" id="CP071090">
    <property type="protein sequence ID" value="QSQ23194.1"/>
    <property type="molecule type" value="Genomic_DNA"/>
</dbReference>
<keyword evidence="2" id="KW-0732">Signal</keyword>
<evidence type="ECO:0000313" key="4">
    <source>
        <dbReference type="Proteomes" id="UP000662747"/>
    </source>
</evidence>
<evidence type="ECO:0000313" key="3">
    <source>
        <dbReference type="EMBL" id="QSQ23194.1"/>
    </source>
</evidence>
<protein>
    <recommendedName>
        <fullName evidence="5">Lipoprotein</fullName>
    </recommendedName>
</protein>
<gene>
    <name evidence="3" type="ORF">JY651_50345</name>
</gene>
<proteinExistence type="predicted"/>
<dbReference type="RefSeq" id="WP_206724769.1">
    <property type="nucleotide sequence ID" value="NZ_CP071090.1"/>
</dbReference>
<dbReference type="InterPro" id="IPR013211">
    <property type="entry name" value="LVIVD"/>
</dbReference>
<accession>A0ABX7P0J7</accession>
<dbReference type="Proteomes" id="UP000662747">
    <property type="component" value="Chromosome"/>
</dbReference>
<name>A0ABX7P0J7_9BACT</name>
<evidence type="ECO:0000256" key="2">
    <source>
        <dbReference type="SAM" id="SignalP"/>
    </source>
</evidence>
<feature type="region of interest" description="Disordered" evidence="1">
    <location>
        <begin position="25"/>
        <end position="58"/>
    </location>
</feature>
<feature type="compositionally biased region" description="Polar residues" evidence="1">
    <location>
        <begin position="40"/>
        <end position="52"/>
    </location>
</feature>
<organism evidence="3 4">
    <name type="scientific">Pyxidicoccus parkwayensis</name>
    <dbReference type="NCBI Taxonomy" id="2813578"/>
    <lineage>
        <taxon>Bacteria</taxon>
        <taxon>Pseudomonadati</taxon>
        <taxon>Myxococcota</taxon>
        <taxon>Myxococcia</taxon>
        <taxon>Myxococcales</taxon>
        <taxon>Cystobacterineae</taxon>
        <taxon>Myxococcaceae</taxon>
        <taxon>Pyxidicoccus</taxon>
    </lineage>
</organism>
<sequence length="564" mass="60654">MLFSSRSSCVLFATWGLLLSAAPGCRDSSQPTPDAGVPSDSGTSDAGPSDSGTPPWDGTYTVLEELGDGTGDPGVLSSCAVVPQVGESVAGGCLDPAMFDLSACDAPSLANVPKDGIFHVRLREESVLADGGVEGSYYTVTMGLIGDGGPSRFYYAPVTHEERDGDSLLLGIQKTSRDGGSTTTVLAGCEARSNRYFTGCFARCVNGRVVERATADADRMLWREGEQESSGGLHLVSETYVAQGTPLDIYVAKNHAYVVSANAYLRPGKPGGISVFDVTDRRHPVLEKVISLPDDQLWNSVWTKGDALYVASQDTGIVVFDISNPADPKFVRRVPSSAPLAVHTVLVDGDRLYGMGLWPSSNTLVFDVSKPLEPVLLQRLAFPLVGPYDGAHDAFAYQGKLYISHFEGGLKVVDVADPNDMKLVGTYTYPNTTAHHNAVGTFAGRTIVFEGGENHGAHLRVLDATDPAHIVKIGEFRMRPTTSIHNILLVGTRLYVAWYQEGVRVLDVSNPTKPRQVAYYNTHRETDPERTEDVFEGAIGIRVPGDGYVYVVDSSRGLLIFNQL</sequence>